<name>A0AC61DH28_9FIRM</name>
<sequence>MIRMKGKKRILLLVGLLLSSVIGCQKVEKRQKYPLTNDGITNRIEESKENYIPDWQGDKAEIISYAITEQKVMALTFQGLGGEEEMQKLLQVLDERAIKATFFVVGSKINDQAEQAKEVVRRGHQLGNGTVSGLDLRTVDYTQKIIEIKKSHEMIVKHTGVVPNVLRVGYRGMDEEVQLAASQCGYPYLIDYTINPQDWKGKTPAQIANYVDAYKKRGSIIVLNAEKTTRLDEIVALIDEKLKEKQFSWVSLEDLVKIYEERQENRFVLLEDWSQQKQEVSNGIFEKGLSDKKRVALTFDDWATDDTVDRILDTLDAYGVKATFFLRAKGVENNPSLAYAISQRGHEIANHTYSHQNLDTLTKDEIKEEVKKAHEVISWAINKEAKRYLRPPRGILNEEIAQAIYEAGYPTIVQYGPSARDWDSNNSAQYITDYMLKESYNGAILLLHILDDIHTPEALPALLEGLLKEGYEIVTVGELLNLSS</sequence>
<evidence type="ECO:0000313" key="2">
    <source>
        <dbReference type="Proteomes" id="UP000224460"/>
    </source>
</evidence>
<proteinExistence type="predicted"/>
<comment type="caution">
    <text evidence="1">The sequence shown here is derived from an EMBL/GenBank/DDBJ whole genome shotgun (WGS) entry which is preliminary data.</text>
</comment>
<accession>A0AC61DH28</accession>
<reference evidence="1" key="1">
    <citation type="submission" date="2017-10" db="EMBL/GenBank/DDBJ databases">
        <title>Genome sequence of cellulolytic Lachnospiraceae bacterium XHS1971 isolated from hotspring sediment.</title>
        <authorList>
            <person name="Vasudevan G."/>
            <person name="Joshi A.J."/>
            <person name="Hivarkar S."/>
            <person name="Lanjekar V.B."/>
            <person name="Dhakephalkar P.K."/>
            <person name="Dagar S."/>
        </authorList>
    </citation>
    <scope>NUCLEOTIDE SEQUENCE</scope>
    <source>
        <strain evidence="1">XHS1971</strain>
    </source>
</reference>
<evidence type="ECO:0000313" key="1">
    <source>
        <dbReference type="EMBL" id="PHV72237.1"/>
    </source>
</evidence>
<dbReference type="EMBL" id="PEDL01000001">
    <property type="protein sequence ID" value="PHV72237.1"/>
    <property type="molecule type" value="Genomic_DNA"/>
</dbReference>
<keyword evidence="2" id="KW-1185">Reference proteome</keyword>
<organism evidence="1 2">
    <name type="scientific">Sporanaerobium hydrogeniformans</name>
    <dbReference type="NCBI Taxonomy" id="3072179"/>
    <lineage>
        <taxon>Bacteria</taxon>
        <taxon>Bacillati</taxon>
        <taxon>Bacillota</taxon>
        <taxon>Clostridia</taxon>
        <taxon>Lachnospirales</taxon>
        <taxon>Lachnospiraceae</taxon>
        <taxon>Sporanaerobium</taxon>
    </lineage>
</organism>
<gene>
    <name evidence="1" type="ORF">CS063_01815</name>
</gene>
<protein>
    <submittedName>
        <fullName evidence="1">Chitin deacetylase</fullName>
    </submittedName>
</protein>
<dbReference type="Proteomes" id="UP000224460">
    <property type="component" value="Unassembled WGS sequence"/>
</dbReference>